<dbReference type="InterPro" id="IPR000719">
    <property type="entry name" value="Prot_kinase_dom"/>
</dbReference>
<comment type="catalytic activity">
    <reaction evidence="8">
        <text>L-threonyl-[protein] + ATP = O-phospho-L-threonyl-[protein] + ADP + H(+)</text>
        <dbReference type="Rhea" id="RHEA:46608"/>
        <dbReference type="Rhea" id="RHEA-COMP:11060"/>
        <dbReference type="Rhea" id="RHEA-COMP:11605"/>
        <dbReference type="ChEBI" id="CHEBI:15378"/>
        <dbReference type="ChEBI" id="CHEBI:30013"/>
        <dbReference type="ChEBI" id="CHEBI:30616"/>
        <dbReference type="ChEBI" id="CHEBI:61977"/>
        <dbReference type="ChEBI" id="CHEBI:456216"/>
        <dbReference type="EC" id="2.7.11.1"/>
    </reaction>
</comment>
<dbReference type="EMBL" id="NKXS01002248">
    <property type="protein sequence ID" value="PIN14605.1"/>
    <property type="molecule type" value="Genomic_DNA"/>
</dbReference>
<dbReference type="STRING" id="429701.A0A2G9HAQ9"/>
<dbReference type="Proteomes" id="UP000231279">
    <property type="component" value="Unassembled WGS sequence"/>
</dbReference>
<evidence type="ECO:0000256" key="8">
    <source>
        <dbReference type="ARBA" id="ARBA00047899"/>
    </source>
</evidence>
<dbReference type="GO" id="GO:0004674">
    <property type="term" value="F:protein serine/threonine kinase activity"/>
    <property type="evidence" value="ECO:0007669"/>
    <property type="project" value="UniProtKB-KW"/>
</dbReference>
<keyword evidence="7" id="KW-0067">ATP-binding</keyword>
<proteinExistence type="predicted"/>
<dbReference type="Gene3D" id="3.30.200.20">
    <property type="entry name" value="Phosphorylase Kinase, domain 1"/>
    <property type="match status" value="1"/>
</dbReference>
<organism evidence="11 12">
    <name type="scientific">Handroanthus impetiginosus</name>
    <dbReference type="NCBI Taxonomy" id="429701"/>
    <lineage>
        <taxon>Eukaryota</taxon>
        <taxon>Viridiplantae</taxon>
        <taxon>Streptophyta</taxon>
        <taxon>Embryophyta</taxon>
        <taxon>Tracheophyta</taxon>
        <taxon>Spermatophyta</taxon>
        <taxon>Magnoliopsida</taxon>
        <taxon>eudicotyledons</taxon>
        <taxon>Gunneridae</taxon>
        <taxon>Pentapetalae</taxon>
        <taxon>asterids</taxon>
        <taxon>lamiids</taxon>
        <taxon>Lamiales</taxon>
        <taxon>Bignoniaceae</taxon>
        <taxon>Crescentiina</taxon>
        <taxon>Tabebuia alliance</taxon>
        <taxon>Handroanthus</taxon>
    </lineage>
</organism>
<keyword evidence="3" id="KW-0472">Membrane</keyword>
<evidence type="ECO:0000256" key="9">
    <source>
        <dbReference type="ARBA" id="ARBA00048679"/>
    </source>
</evidence>
<evidence type="ECO:0000256" key="4">
    <source>
        <dbReference type="ARBA" id="ARBA00022679"/>
    </source>
</evidence>
<dbReference type="OrthoDB" id="903870at2759"/>
<evidence type="ECO:0000256" key="1">
    <source>
        <dbReference type="ARBA" id="ARBA00004236"/>
    </source>
</evidence>
<dbReference type="PANTHER" id="PTHR45621">
    <property type="entry name" value="OS01G0588500 PROTEIN-RELATED"/>
    <property type="match status" value="1"/>
</dbReference>
<dbReference type="GO" id="GO:0005886">
    <property type="term" value="C:plasma membrane"/>
    <property type="evidence" value="ECO:0007669"/>
    <property type="project" value="UniProtKB-SubCell"/>
</dbReference>
<keyword evidence="5" id="KW-0547">Nucleotide-binding</keyword>
<protein>
    <recommendedName>
        <fullName evidence="2">non-specific serine/threonine protein kinase</fullName>
        <ecNumber evidence="2">2.7.11.1</ecNumber>
    </recommendedName>
</protein>
<comment type="catalytic activity">
    <reaction evidence="9">
        <text>L-seryl-[protein] + ATP = O-phospho-L-seryl-[protein] + ADP + H(+)</text>
        <dbReference type="Rhea" id="RHEA:17989"/>
        <dbReference type="Rhea" id="RHEA-COMP:9863"/>
        <dbReference type="Rhea" id="RHEA-COMP:11604"/>
        <dbReference type="ChEBI" id="CHEBI:15378"/>
        <dbReference type="ChEBI" id="CHEBI:29999"/>
        <dbReference type="ChEBI" id="CHEBI:30616"/>
        <dbReference type="ChEBI" id="CHEBI:83421"/>
        <dbReference type="ChEBI" id="CHEBI:456216"/>
        <dbReference type="EC" id="2.7.11.1"/>
    </reaction>
</comment>
<feature type="domain" description="Protein kinase" evidence="10">
    <location>
        <begin position="83"/>
        <end position="366"/>
    </location>
</feature>
<evidence type="ECO:0000256" key="5">
    <source>
        <dbReference type="ARBA" id="ARBA00022741"/>
    </source>
</evidence>
<dbReference type="FunFam" id="1.10.510.10:FF:000095">
    <property type="entry name" value="protein STRUBBELIG-RECEPTOR FAMILY 8"/>
    <property type="match status" value="1"/>
</dbReference>
<dbReference type="SUPFAM" id="SSF56112">
    <property type="entry name" value="Protein kinase-like (PK-like)"/>
    <property type="match status" value="1"/>
</dbReference>
<evidence type="ECO:0000259" key="10">
    <source>
        <dbReference type="PROSITE" id="PS50011"/>
    </source>
</evidence>
<gene>
    <name evidence="11" type="ORF">CDL12_12764</name>
</gene>
<comment type="caution">
    <text evidence="11">The sequence shown here is derived from an EMBL/GenBank/DDBJ whole genome shotgun (WGS) entry which is preliminary data.</text>
</comment>
<evidence type="ECO:0000256" key="6">
    <source>
        <dbReference type="ARBA" id="ARBA00022777"/>
    </source>
</evidence>
<evidence type="ECO:0000256" key="2">
    <source>
        <dbReference type="ARBA" id="ARBA00012513"/>
    </source>
</evidence>
<keyword evidence="3" id="KW-1003">Cell membrane</keyword>
<dbReference type="Pfam" id="PF07714">
    <property type="entry name" value="PK_Tyr_Ser-Thr"/>
    <property type="match status" value="1"/>
</dbReference>
<keyword evidence="4 11" id="KW-0808">Transferase</keyword>
<reference evidence="12" key="1">
    <citation type="journal article" date="2018" name="Gigascience">
        <title>Genome assembly of the Pink Ipe (Handroanthus impetiginosus, Bignoniaceae), a highly valued, ecologically keystone Neotropical timber forest tree.</title>
        <authorList>
            <person name="Silva-Junior O.B."/>
            <person name="Grattapaglia D."/>
            <person name="Novaes E."/>
            <person name="Collevatti R.G."/>
        </authorList>
    </citation>
    <scope>NUCLEOTIDE SEQUENCE [LARGE SCALE GENOMIC DNA]</scope>
    <source>
        <strain evidence="12">cv. UFG-1</strain>
    </source>
</reference>
<accession>A0A2G9HAQ9</accession>
<name>A0A2G9HAQ9_9LAMI</name>
<dbReference type="InterPro" id="IPR001245">
    <property type="entry name" value="Ser-Thr/Tyr_kinase_cat_dom"/>
</dbReference>
<evidence type="ECO:0000313" key="11">
    <source>
        <dbReference type="EMBL" id="PIN14605.1"/>
    </source>
</evidence>
<dbReference type="GO" id="GO:0106310">
    <property type="term" value="F:protein serine kinase activity"/>
    <property type="evidence" value="ECO:0007669"/>
    <property type="project" value="RHEA"/>
</dbReference>
<keyword evidence="11" id="KW-0723">Serine/threonine-protein kinase</keyword>
<dbReference type="AlphaFoldDB" id="A0A2G9HAQ9"/>
<dbReference type="GO" id="GO:0005524">
    <property type="term" value="F:ATP binding"/>
    <property type="evidence" value="ECO:0007669"/>
    <property type="project" value="UniProtKB-KW"/>
</dbReference>
<dbReference type="PROSITE" id="PS50011">
    <property type="entry name" value="PROTEIN_KINASE_DOM"/>
    <property type="match status" value="1"/>
</dbReference>
<keyword evidence="12" id="KW-1185">Reference proteome</keyword>
<dbReference type="EC" id="2.7.11.1" evidence="2"/>
<evidence type="ECO:0000313" key="12">
    <source>
        <dbReference type="Proteomes" id="UP000231279"/>
    </source>
</evidence>
<dbReference type="Gene3D" id="1.10.510.10">
    <property type="entry name" value="Transferase(Phosphotransferase) domain 1"/>
    <property type="match status" value="1"/>
</dbReference>
<evidence type="ECO:0000256" key="7">
    <source>
        <dbReference type="ARBA" id="ARBA00022840"/>
    </source>
</evidence>
<keyword evidence="6 11" id="KW-0418">Kinase</keyword>
<dbReference type="InterPro" id="IPR050823">
    <property type="entry name" value="Plant_Ser_Thr_Prot_Kinase"/>
</dbReference>
<comment type="subcellular location">
    <subcellularLocation>
        <location evidence="1">Cell membrane</location>
    </subcellularLocation>
</comment>
<evidence type="ECO:0000256" key="3">
    <source>
        <dbReference type="ARBA" id="ARBA00022475"/>
    </source>
</evidence>
<dbReference type="FunFam" id="3.30.200.20:FF:000228">
    <property type="entry name" value="Serine/threonine-protein kinase BIK1"/>
    <property type="match status" value="1"/>
</dbReference>
<sequence>MSRVYDNWERLVEAVMKREDLRQLALCESFSSSSFSSSFEDFSGSRISIDTIDLGAPSSTGSISYRDVQCIEFEEIKKATENFQHDLIIGEGGFGPVYKGWIDEHTLTASKPGSGTAVAVKKWNPDVVQGYQEWMKEIYYLSQLHHPNLVRLIGYNDRAENWILVYEFMPKGSLDNHLFRRGHQSLPWETRIKVAIGAARALSFLHDREVQVIHRGFKSGDILLDGQFNAKLSDFGLAKDGPTGDMTHVSTRVMGTFGYAAPEYMATGHLTAKCDVYGFGVVLLELLSGRRAVDKNRPRKEQRLVDWAKPYLGDKRKLLRIMDTTLEGQYTREAAYSVATLAFRCVNLQPKRRPRMAEVLIALERL</sequence>
<dbReference type="InterPro" id="IPR011009">
    <property type="entry name" value="Kinase-like_dom_sf"/>
</dbReference>